<sequence>MRILIAGATGAIGRPLVRRLRANQYEVFALARSPDSALALKEIGAEAVVADACDSAAVKAAVGRIRPDAVINELTSLPRHYTPAEMKAAAERDRKVRVEGNINLLAALCDAGVRRYLLQSSGFWYEPGAGLADETVPFISSASPGVEARARTYFELEARASATPGIEFVALRYGFFYGPGTWYTREGDMGDQVRQQQVPIIGNGQGVYSFVHIEMRPRRPLPRWSARREPTTSLTETRLLSTCG</sequence>
<dbReference type="PANTHER" id="PTHR48079:SF6">
    <property type="entry name" value="NAD(P)-BINDING DOMAIN-CONTAINING PROTEIN-RELATED"/>
    <property type="match status" value="1"/>
</dbReference>
<reference evidence="2 3" key="1">
    <citation type="submission" date="2023-03" db="EMBL/GenBank/DDBJ databases">
        <authorList>
            <person name="Pearce D."/>
        </authorList>
    </citation>
    <scope>NUCLEOTIDE SEQUENCE [LARGE SCALE GENOMIC DNA]</scope>
    <source>
        <strain evidence="2">Msz</strain>
    </source>
</reference>
<evidence type="ECO:0000313" key="3">
    <source>
        <dbReference type="Proteomes" id="UP001162030"/>
    </source>
</evidence>
<dbReference type="Pfam" id="PF01370">
    <property type="entry name" value="Epimerase"/>
    <property type="match status" value="1"/>
</dbReference>
<evidence type="ECO:0000313" key="2">
    <source>
        <dbReference type="EMBL" id="CAI8768467.1"/>
    </source>
</evidence>
<dbReference type="RefSeq" id="WP_202901199.1">
    <property type="nucleotide sequence ID" value="NZ_OX458333.1"/>
</dbReference>
<dbReference type="EMBL" id="OX458333">
    <property type="protein sequence ID" value="CAI8768467.1"/>
    <property type="molecule type" value="Genomic_DNA"/>
</dbReference>
<dbReference type="Gene3D" id="3.40.50.720">
    <property type="entry name" value="NAD(P)-binding Rossmann-like Domain"/>
    <property type="match status" value="1"/>
</dbReference>
<dbReference type="Proteomes" id="UP001162030">
    <property type="component" value="Chromosome"/>
</dbReference>
<organism evidence="2 3">
    <name type="scientific">Methylocaldum szegediense</name>
    <dbReference type="NCBI Taxonomy" id="73780"/>
    <lineage>
        <taxon>Bacteria</taxon>
        <taxon>Pseudomonadati</taxon>
        <taxon>Pseudomonadota</taxon>
        <taxon>Gammaproteobacteria</taxon>
        <taxon>Methylococcales</taxon>
        <taxon>Methylococcaceae</taxon>
        <taxon>Methylocaldum</taxon>
    </lineage>
</organism>
<accession>A0ABM9HYD6</accession>
<dbReference type="InterPro" id="IPR001509">
    <property type="entry name" value="Epimerase_deHydtase"/>
</dbReference>
<proteinExistence type="predicted"/>
<dbReference type="InterPro" id="IPR051783">
    <property type="entry name" value="NAD(P)-dependent_oxidoreduct"/>
</dbReference>
<dbReference type="PANTHER" id="PTHR48079">
    <property type="entry name" value="PROTEIN YEEZ"/>
    <property type="match status" value="1"/>
</dbReference>
<keyword evidence="3" id="KW-1185">Reference proteome</keyword>
<evidence type="ECO:0000259" key="1">
    <source>
        <dbReference type="Pfam" id="PF01370"/>
    </source>
</evidence>
<dbReference type="InterPro" id="IPR036291">
    <property type="entry name" value="NAD(P)-bd_dom_sf"/>
</dbReference>
<gene>
    <name evidence="2" type="ORF">MSZNOR_0983</name>
</gene>
<feature type="domain" description="NAD-dependent epimerase/dehydratase" evidence="1">
    <location>
        <begin position="3"/>
        <end position="214"/>
    </location>
</feature>
<dbReference type="SUPFAM" id="SSF51735">
    <property type="entry name" value="NAD(P)-binding Rossmann-fold domains"/>
    <property type="match status" value="1"/>
</dbReference>
<name>A0ABM9HYD6_9GAMM</name>
<protein>
    <recommendedName>
        <fullName evidence="1">NAD-dependent epimerase/dehydratase domain-containing protein</fullName>
    </recommendedName>
</protein>